<sequence length="77" mass="8476">MLDTTEVLIPPLPHSRMKIWFPCKSTNSILVFSDSVASWVHDKTIPIVLAPLVVAQHASSHHPTLPSTDIPSRPLIS</sequence>
<dbReference type="InParanoid" id="A0A067PBB6"/>
<keyword evidence="2" id="KW-1185">Reference proteome</keyword>
<evidence type="ECO:0000313" key="2">
    <source>
        <dbReference type="Proteomes" id="UP000027265"/>
    </source>
</evidence>
<dbReference type="EMBL" id="KL197741">
    <property type="protein sequence ID" value="KDQ52218.1"/>
    <property type="molecule type" value="Genomic_DNA"/>
</dbReference>
<dbReference type="Proteomes" id="UP000027265">
    <property type="component" value="Unassembled WGS sequence"/>
</dbReference>
<name>A0A067PBB6_9AGAM</name>
<accession>A0A067PBB6</accession>
<evidence type="ECO:0000313" key="1">
    <source>
        <dbReference type="EMBL" id="KDQ52218.1"/>
    </source>
</evidence>
<proteinExistence type="predicted"/>
<gene>
    <name evidence="1" type="ORF">JAAARDRAFT_40339</name>
</gene>
<protein>
    <submittedName>
        <fullName evidence="1">Uncharacterized protein</fullName>
    </submittedName>
</protein>
<organism evidence="1 2">
    <name type="scientific">Jaapia argillacea MUCL 33604</name>
    <dbReference type="NCBI Taxonomy" id="933084"/>
    <lineage>
        <taxon>Eukaryota</taxon>
        <taxon>Fungi</taxon>
        <taxon>Dikarya</taxon>
        <taxon>Basidiomycota</taxon>
        <taxon>Agaricomycotina</taxon>
        <taxon>Agaricomycetes</taxon>
        <taxon>Agaricomycetidae</taxon>
        <taxon>Jaapiales</taxon>
        <taxon>Jaapiaceae</taxon>
        <taxon>Jaapia</taxon>
    </lineage>
</organism>
<reference evidence="2" key="1">
    <citation type="journal article" date="2014" name="Proc. Natl. Acad. Sci. U.S.A.">
        <title>Extensive sampling of basidiomycete genomes demonstrates inadequacy of the white-rot/brown-rot paradigm for wood decay fungi.</title>
        <authorList>
            <person name="Riley R."/>
            <person name="Salamov A.A."/>
            <person name="Brown D.W."/>
            <person name="Nagy L.G."/>
            <person name="Floudas D."/>
            <person name="Held B.W."/>
            <person name="Levasseur A."/>
            <person name="Lombard V."/>
            <person name="Morin E."/>
            <person name="Otillar R."/>
            <person name="Lindquist E.A."/>
            <person name="Sun H."/>
            <person name="LaButti K.M."/>
            <person name="Schmutz J."/>
            <person name="Jabbour D."/>
            <person name="Luo H."/>
            <person name="Baker S.E."/>
            <person name="Pisabarro A.G."/>
            <person name="Walton J.D."/>
            <person name="Blanchette R.A."/>
            <person name="Henrissat B."/>
            <person name="Martin F."/>
            <person name="Cullen D."/>
            <person name="Hibbett D.S."/>
            <person name="Grigoriev I.V."/>
        </authorList>
    </citation>
    <scope>NUCLEOTIDE SEQUENCE [LARGE SCALE GENOMIC DNA]</scope>
    <source>
        <strain evidence="2">MUCL 33604</strain>
    </source>
</reference>
<dbReference type="AlphaFoldDB" id="A0A067PBB6"/>
<dbReference type="HOGENOM" id="CLU_2638402_0_0_1"/>